<evidence type="ECO:0000259" key="2">
    <source>
        <dbReference type="Pfam" id="PF01855"/>
    </source>
</evidence>
<dbReference type="Gene3D" id="3.40.50.920">
    <property type="match status" value="1"/>
</dbReference>
<dbReference type="PANTHER" id="PTHR43088">
    <property type="entry name" value="SUBUNIT OF PYRUVATE:FLAVODOXIN OXIDOREDUCTASE-RELATED"/>
    <property type="match status" value="1"/>
</dbReference>
<dbReference type="InterPro" id="IPR029061">
    <property type="entry name" value="THDP-binding"/>
</dbReference>
<dbReference type="InterPro" id="IPR033412">
    <property type="entry name" value="PFOR_II"/>
</dbReference>
<dbReference type="InterPro" id="IPR002880">
    <property type="entry name" value="Pyrv_Fd/Flavodoxin_OxRdtase_N"/>
</dbReference>
<sequence length="356" mass="38516">MAKTILKGNEAVIHGAILAGCRAYFGYPITPASEIAETAARYMPRVGGTFLQAESEVAAVNMVYGAAGAGARAMTASSGPGISLKMEGISYMAGAELPCVVVSIARGGPGLGNIAPEQGDYHQVVWCGGHGNYHNIVLAPNSVQEMSDHAMLAFDLADRYRNPVFILTDGAIGQMMEPVEFPAEVHAPPAKEWAIGVGERARRNVVSSINLDPDELEQQNLKLAEKYARITEAEVRFEEYRLDDAEVVLVAYGIVSRVARTAIEALRREGLRVGMLRPITLWPFPAARLRELAERPAVRELLCVEMSTGQMVRDVELAVLGRKPVSFFGRCGGNIPSDVEIAEQVRRRTARQGGGR</sequence>
<comment type="caution">
    <text evidence="4">The sequence shown here is derived from an EMBL/GenBank/DDBJ whole genome shotgun (WGS) entry which is preliminary data.</text>
</comment>
<dbReference type="EMBL" id="VGIY01000327">
    <property type="protein sequence ID" value="MBM3318335.1"/>
    <property type="molecule type" value="Genomic_DNA"/>
</dbReference>
<dbReference type="Pfam" id="PF01855">
    <property type="entry name" value="POR_N"/>
    <property type="match status" value="1"/>
</dbReference>
<evidence type="ECO:0000256" key="1">
    <source>
        <dbReference type="ARBA" id="ARBA00023002"/>
    </source>
</evidence>
<protein>
    <submittedName>
        <fullName evidence="4">3-methyl-2-oxobutanoate dehydrogenase subunit VorB</fullName>
    </submittedName>
</protein>
<dbReference type="GO" id="GO:0016491">
    <property type="term" value="F:oxidoreductase activity"/>
    <property type="evidence" value="ECO:0007669"/>
    <property type="project" value="UniProtKB-KW"/>
</dbReference>
<feature type="domain" description="Pyruvate:ferredoxin oxidoreductase core" evidence="3">
    <location>
        <begin position="245"/>
        <end position="337"/>
    </location>
</feature>
<dbReference type="SUPFAM" id="SSF52518">
    <property type="entry name" value="Thiamin diphosphate-binding fold (THDP-binding)"/>
    <property type="match status" value="1"/>
</dbReference>
<evidence type="ECO:0000313" key="5">
    <source>
        <dbReference type="Proteomes" id="UP000748308"/>
    </source>
</evidence>
<dbReference type="InterPro" id="IPR009014">
    <property type="entry name" value="Transketo_C/PFOR_II"/>
</dbReference>
<dbReference type="SUPFAM" id="SSF52922">
    <property type="entry name" value="TK C-terminal domain-like"/>
    <property type="match status" value="1"/>
</dbReference>
<dbReference type="NCBIfam" id="NF005507">
    <property type="entry name" value="PRK07119.1"/>
    <property type="match status" value="1"/>
</dbReference>
<gene>
    <name evidence="4" type="primary">vorB</name>
    <name evidence="4" type="ORF">FJY75_10845</name>
</gene>
<dbReference type="Gene3D" id="3.40.50.970">
    <property type="match status" value="1"/>
</dbReference>
<evidence type="ECO:0000313" key="4">
    <source>
        <dbReference type="EMBL" id="MBM3318335.1"/>
    </source>
</evidence>
<name>A0A937XA60_UNCEI</name>
<dbReference type="InterPro" id="IPR052368">
    <property type="entry name" value="2-oxoacid_oxidoreductase"/>
</dbReference>
<organism evidence="4 5">
    <name type="scientific">Eiseniibacteriota bacterium</name>
    <dbReference type="NCBI Taxonomy" id="2212470"/>
    <lineage>
        <taxon>Bacteria</taxon>
        <taxon>Candidatus Eiseniibacteriota</taxon>
    </lineage>
</organism>
<accession>A0A937XA60</accession>
<dbReference type="Proteomes" id="UP000748308">
    <property type="component" value="Unassembled WGS sequence"/>
</dbReference>
<keyword evidence="1" id="KW-0560">Oxidoreductase</keyword>
<proteinExistence type="predicted"/>
<dbReference type="CDD" id="cd07034">
    <property type="entry name" value="TPP_PYR_PFOR_IOR-alpha_like"/>
    <property type="match status" value="1"/>
</dbReference>
<dbReference type="AlphaFoldDB" id="A0A937XA60"/>
<feature type="domain" description="Pyruvate flavodoxin/ferredoxin oxidoreductase pyrimidine binding" evidence="2">
    <location>
        <begin position="14"/>
        <end position="200"/>
    </location>
</feature>
<dbReference type="PROSITE" id="PS51257">
    <property type="entry name" value="PROKAR_LIPOPROTEIN"/>
    <property type="match status" value="1"/>
</dbReference>
<dbReference type="PANTHER" id="PTHR43088:SF1">
    <property type="entry name" value="SUBUNIT OF PYRUVATE:FLAVODOXIN OXIDOREDUCTASE"/>
    <property type="match status" value="1"/>
</dbReference>
<dbReference type="Pfam" id="PF17147">
    <property type="entry name" value="PFOR_II"/>
    <property type="match status" value="1"/>
</dbReference>
<reference evidence="4" key="1">
    <citation type="submission" date="2019-03" db="EMBL/GenBank/DDBJ databases">
        <title>Lake Tanganyika Metagenome-Assembled Genomes (MAGs).</title>
        <authorList>
            <person name="Tran P."/>
        </authorList>
    </citation>
    <scope>NUCLEOTIDE SEQUENCE</scope>
    <source>
        <strain evidence="4">M_DeepCast_400m_m2_100</strain>
    </source>
</reference>
<evidence type="ECO:0000259" key="3">
    <source>
        <dbReference type="Pfam" id="PF17147"/>
    </source>
</evidence>